<dbReference type="AlphaFoldDB" id="A0A1Z4N7M9"/>
<dbReference type="Pfam" id="PF09367">
    <property type="entry name" value="CpeS"/>
    <property type="match status" value="1"/>
</dbReference>
<comment type="function">
    <text evidence="3">Covalently attaches a chromophore to Cys residue(s) of phycobiliproteins.</text>
</comment>
<dbReference type="Proteomes" id="UP000218785">
    <property type="component" value="Chromosome"/>
</dbReference>
<accession>A0A1Z4N7M9</accession>
<reference evidence="4 5" key="1">
    <citation type="submission" date="2017-06" db="EMBL/GenBank/DDBJ databases">
        <title>Genome sequencing of cyanobaciteial culture collection at National Institute for Environmental Studies (NIES).</title>
        <authorList>
            <person name="Hirose Y."/>
            <person name="Shimura Y."/>
            <person name="Fujisawa T."/>
            <person name="Nakamura Y."/>
            <person name="Kawachi M."/>
        </authorList>
    </citation>
    <scope>NUCLEOTIDE SEQUENCE [LARGE SCALE GENOMIC DNA]</scope>
    <source>
        <strain evidence="4 5">NIES-37</strain>
    </source>
</reference>
<evidence type="ECO:0000313" key="4">
    <source>
        <dbReference type="EMBL" id="BAZ01691.1"/>
    </source>
</evidence>
<keyword evidence="5" id="KW-1185">Reference proteome</keyword>
<dbReference type="KEGG" id="ttq:NIES37_56950"/>
<dbReference type="HAMAP" id="MF_01459">
    <property type="entry name" value="Chrphore_lyase_CpxS"/>
    <property type="match status" value="1"/>
</dbReference>
<dbReference type="Gene3D" id="2.40.128.20">
    <property type="match status" value="1"/>
</dbReference>
<keyword evidence="2 3" id="KW-0456">Lyase</keyword>
<dbReference type="EC" id="4.-.-.-" evidence="3"/>
<dbReference type="GO" id="GO:0016829">
    <property type="term" value="F:lyase activity"/>
    <property type="evidence" value="ECO:0007669"/>
    <property type="project" value="UniProtKB-KW"/>
</dbReference>
<gene>
    <name evidence="3" type="primary">cpcS</name>
    <name evidence="4" type="ORF">NIES37_56950</name>
</gene>
<protein>
    <recommendedName>
        <fullName evidence="3">Chromophore lyase CpcS/CpeS</fullName>
        <ecNumber evidence="3">4.-.-.-</ecNumber>
    </recommendedName>
</protein>
<evidence type="ECO:0000256" key="2">
    <source>
        <dbReference type="ARBA" id="ARBA00023239"/>
    </source>
</evidence>
<dbReference type="GO" id="GO:0017006">
    <property type="term" value="P:protein-tetrapyrrole linkage"/>
    <property type="evidence" value="ECO:0007669"/>
    <property type="project" value="UniProtKB-UniRule"/>
</dbReference>
<dbReference type="CDD" id="cd19433">
    <property type="entry name" value="lipocalin_CpcS-CpeS"/>
    <property type="match status" value="1"/>
</dbReference>
<dbReference type="InterPro" id="IPR012674">
    <property type="entry name" value="Calycin"/>
</dbReference>
<comment type="similarity">
    <text evidence="1 3">Belongs to the CpcS/CpeS biliprotein lyase family.</text>
</comment>
<name>A0A1Z4N7M9_9CYAN</name>
<evidence type="ECO:0000256" key="3">
    <source>
        <dbReference type="HAMAP-Rule" id="MF_01459"/>
    </source>
</evidence>
<proteinExistence type="inferred from homology"/>
<dbReference type="EMBL" id="AP018248">
    <property type="protein sequence ID" value="BAZ01691.1"/>
    <property type="molecule type" value="Genomic_DNA"/>
</dbReference>
<evidence type="ECO:0000313" key="5">
    <source>
        <dbReference type="Proteomes" id="UP000218785"/>
    </source>
</evidence>
<evidence type="ECO:0000256" key="1">
    <source>
        <dbReference type="ARBA" id="ARBA00010681"/>
    </source>
</evidence>
<dbReference type="InterPro" id="IPR018536">
    <property type="entry name" value="CpcS/CpeS"/>
</dbReference>
<sequence length="204" mass="23078">MYQVSKPNNLYHCAEGRQLVTLPVKLIKTIEKSEIAEFFQESVGEWRSQRRYYTLSSGTTKEIVSAIAIRYLEQGSAELQQLAKLHELPDAVSLVCGTEVIWESTDSVTGKKESQGSTLFGALGNILYRDRGFATSKPITAEFYFPNPKTLCLRTEYNSSVFEEELKLIGSKYRTRQTIISRAGEQLMIGQYLETRVESVSMIP</sequence>
<organism evidence="4 5">
    <name type="scientific">Tolypothrix tenuis PCC 7101</name>
    <dbReference type="NCBI Taxonomy" id="231146"/>
    <lineage>
        <taxon>Bacteria</taxon>
        <taxon>Bacillati</taxon>
        <taxon>Cyanobacteriota</taxon>
        <taxon>Cyanophyceae</taxon>
        <taxon>Nostocales</taxon>
        <taxon>Tolypothrichaceae</taxon>
        <taxon>Tolypothrix</taxon>
    </lineage>
</organism>
<dbReference type="RefSeq" id="WP_199347297.1">
    <property type="nucleotide sequence ID" value="NZ_CAWNJS010000001.1"/>
</dbReference>